<feature type="compositionally biased region" description="Gly residues" evidence="2">
    <location>
        <begin position="288"/>
        <end position="298"/>
    </location>
</feature>
<dbReference type="InterPro" id="IPR015158">
    <property type="entry name" value="Bud22_dom"/>
</dbReference>
<dbReference type="GO" id="GO:0005634">
    <property type="term" value="C:nucleus"/>
    <property type="evidence" value="ECO:0007669"/>
    <property type="project" value="TreeGrafter"/>
</dbReference>
<dbReference type="AlphaFoldDB" id="A0AA38H0V0"/>
<keyword evidence="1" id="KW-0175">Coiled coil</keyword>
<dbReference type="PANTHER" id="PTHR23325">
    <property type="entry name" value="SERUM RESPONSE FACTOR-BINDING"/>
    <property type="match status" value="1"/>
</dbReference>
<dbReference type="EMBL" id="JAKWFO010000014">
    <property type="protein sequence ID" value="KAI9632363.1"/>
    <property type="molecule type" value="Genomic_DNA"/>
</dbReference>
<dbReference type="PANTHER" id="PTHR23325:SF1">
    <property type="entry name" value="SERUM RESPONSE FACTOR-BINDING PROTEIN 1"/>
    <property type="match status" value="1"/>
</dbReference>
<feature type="compositionally biased region" description="Basic and acidic residues" evidence="2">
    <location>
        <begin position="255"/>
        <end position="265"/>
    </location>
</feature>
<feature type="compositionally biased region" description="Acidic residues" evidence="2">
    <location>
        <begin position="323"/>
        <end position="346"/>
    </location>
</feature>
<feature type="domain" description="Bud22" evidence="3">
    <location>
        <begin position="106"/>
        <end position="590"/>
    </location>
</feature>
<feature type="region of interest" description="Disordered" evidence="2">
    <location>
        <begin position="510"/>
        <end position="576"/>
    </location>
</feature>
<evidence type="ECO:0000313" key="5">
    <source>
        <dbReference type="Proteomes" id="UP001164286"/>
    </source>
</evidence>
<dbReference type="RefSeq" id="XP_052942140.1">
    <property type="nucleotide sequence ID" value="XM_053091206.1"/>
</dbReference>
<dbReference type="Proteomes" id="UP001164286">
    <property type="component" value="Unassembled WGS sequence"/>
</dbReference>
<organism evidence="4 5">
    <name type="scientific">Dioszegia hungarica</name>
    <dbReference type="NCBI Taxonomy" id="4972"/>
    <lineage>
        <taxon>Eukaryota</taxon>
        <taxon>Fungi</taxon>
        <taxon>Dikarya</taxon>
        <taxon>Basidiomycota</taxon>
        <taxon>Agaricomycotina</taxon>
        <taxon>Tremellomycetes</taxon>
        <taxon>Tremellales</taxon>
        <taxon>Bulleribasidiaceae</taxon>
        <taxon>Dioszegia</taxon>
    </lineage>
</organism>
<keyword evidence="5" id="KW-1185">Reference proteome</keyword>
<protein>
    <submittedName>
        <fullName evidence="4">Bud site selection-related protein</fullName>
    </submittedName>
</protein>
<proteinExistence type="predicted"/>
<dbReference type="InterPro" id="IPR037393">
    <property type="entry name" value="Bud22/SRFB1"/>
</dbReference>
<dbReference type="Pfam" id="PF09073">
    <property type="entry name" value="BUD22"/>
    <property type="match status" value="1"/>
</dbReference>
<feature type="compositionally biased region" description="Low complexity" evidence="2">
    <location>
        <begin position="510"/>
        <end position="557"/>
    </location>
</feature>
<feature type="compositionally biased region" description="Basic and acidic residues" evidence="2">
    <location>
        <begin position="396"/>
        <end position="412"/>
    </location>
</feature>
<dbReference type="GeneID" id="77730411"/>
<gene>
    <name evidence="4" type="ORF">MKK02DRAFT_40665</name>
</gene>
<evidence type="ECO:0000313" key="4">
    <source>
        <dbReference type="EMBL" id="KAI9632363.1"/>
    </source>
</evidence>
<name>A0AA38H0V0_9TREE</name>
<evidence type="ECO:0000256" key="1">
    <source>
        <dbReference type="ARBA" id="ARBA00023054"/>
    </source>
</evidence>
<evidence type="ECO:0000259" key="3">
    <source>
        <dbReference type="Pfam" id="PF09073"/>
    </source>
</evidence>
<feature type="region of interest" description="Disordered" evidence="2">
    <location>
        <begin position="240"/>
        <end position="415"/>
    </location>
</feature>
<feature type="compositionally biased region" description="Low complexity" evidence="2">
    <location>
        <begin position="358"/>
        <end position="368"/>
    </location>
</feature>
<dbReference type="GO" id="GO:0030490">
    <property type="term" value="P:maturation of SSU-rRNA"/>
    <property type="evidence" value="ECO:0007669"/>
    <property type="project" value="TreeGrafter"/>
</dbReference>
<comment type="caution">
    <text evidence="4">The sequence shown here is derived from an EMBL/GenBank/DDBJ whole genome shotgun (WGS) entry which is preliminary data.</text>
</comment>
<dbReference type="GO" id="GO:0030686">
    <property type="term" value="C:90S preribosome"/>
    <property type="evidence" value="ECO:0007669"/>
    <property type="project" value="TreeGrafter"/>
</dbReference>
<reference evidence="4" key="1">
    <citation type="journal article" date="2022" name="G3 (Bethesda)">
        <title>High quality genome of the basidiomycete yeast Dioszegia hungarica PDD-24b-2 isolated from cloud water.</title>
        <authorList>
            <person name="Jarrige D."/>
            <person name="Haridas S."/>
            <person name="Bleykasten-Grosshans C."/>
            <person name="Joly M."/>
            <person name="Nadalig T."/>
            <person name="Sancelme M."/>
            <person name="Vuilleumier S."/>
            <person name="Grigoriev I.V."/>
            <person name="Amato P."/>
            <person name="Bringel F."/>
        </authorList>
    </citation>
    <scope>NUCLEOTIDE SEQUENCE</scope>
    <source>
        <strain evidence="4">PDD-24b-2</strain>
    </source>
</reference>
<accession>A0AA38H0V0</accession>
<evidence type="ECO:0000256" key="2">
    <source>
        <dbReference type="SAM" id="MobiDB-lite"/>
    </source>
</evidence>
<feature type="compositionally biased region" description="Acidic residues" evidence="2">
    <location>
        <begin position="269"/>
        <end position="287"/>
    </location>
</feature>
<sequence>MSDLESTVGAPVVAGESKKRKRTGKDRKEAKALAEQAQARMAELIASAKESEPVPAPVIAQTKVETGAAEAAKELKAQADAAAAAAFAAAAAAKREPESIAGRIPQGLKAIHPLLKQARTFETQRLIKKVRWSRSKEEDVTDMEAQIAALSDLDLHDLAITHLRQKISKHHLFKHNPLPSPISSALESPSAPSSAESSTSALAAQKAKAENRLVSAKLVADGMKDILAWVAGEPGARLVSRPMAAKKEKERKKGKGMDEGRKRMLEAVQDIDEEADEGSEGDDEGEEGIGGIMIGSGSEGEESDGEVDEEGMAADAAGWESGSVDDLDSGDEDEEEGFESGFETDDSGAIIPAKRSKPTPSSTKPKSTLVPVPTPKANANAKSAPGTKPAKPTKSTKLEKVPKAKPQKREDITSSLFLPSLAAGFTRGDSDDSDPDMDFDADGSGMIGKQGAERKNRRGQRARQAIWEKKYGKNAKHVVKSREADNVAQAENNIKNAYGKRAAAVGGESATPAAAGGRTVGRPAATAAAVRPTTTYTPKSAPAAVSASAPAPVSAPAAGGGQGLHPSWEAARRKKAMLAAAPAAQKIVFD</sequence>
<feature type="compositionally biased region" description="Acidic residues" evidence="2">
    <location>
        <begin position="299"/>
        <end position="312"/>
    </location>
</feature>
<feature type="region of interest" description="Disordered" evidence="2">
    <location>
        <begin position="1"/>
        <end position="35"/>
    </location>
</feature>